<accession>A0A150G2B7</accession>
<evidence type="ECO:0000256" key="2">
    <source>
        <dbReference type="ARBA" id="ARBA00022801"/>
    </source>
</evidence>
<gene>
    <name evidence="3" type="ORF">GPECTOR_90g537</name>
</gene>
<dbReference type="GO" id="GO:0016297">
    <property type="term" value="F:fatty acyl-[ACP] hydrolase activity"/>
    <property type="evidence" value="ECO:0007669"/>
    <property type="project" value="TreeGrafter"/>
</dbReference>
<dbReference type="CDD" id="cd00586">
    <property type="entry name" value="4HBT"/>
    <property type="match status" value="1"/>
</dbReference>
<comment type="caution">
    <text evidence="3">The sequence shown here is derived from an EMBL/GenBank/DDBJ whole genome shotgun (WGS) entry which is preliminary data.</text>
</comment>
<dbReference type="GO" id="GO:0009507">
    <property type="term" value="C:chloroplast"/>
    <property type="evidence" value="ECO:0007669"/>
    <property type="project" value="TreeGrafter"/>
</dbReference>
<dbReference type="Pfam" id="PF13279">
    <property type="entry name" value="4HBT_2"/>
    <property type="match status" value="1"/>
</dbReference>
<keyword evidence="2" id="KW-0378">Hydrolase</keyword>
<dbReference type="PIRSF" id="PIRSF003230">
    <property type="entry name" value="YbgC"/>
    <property type="match status" value="1"/>
</dbReference>
<proteinExistence type="inferred from homology"/>
<dbReference type="InterPro" id="IPR050563">
    <property type="entry name" value="4-hydroxybenzoyl-CoA_TE"/>
</dbReference>
<keyword evidence="4" id="KW-1185">Reference proteome</keyword>
<protein>
    <submittedName>
        <fullName evidence="3">Uncharacterized protein</fullName>
    </submittedName>
</protein>
<name>A0A150G2B7_GONPE</name>
<dbReference type="PANTHER" id="PTHR31793">
    <property type="entry name" value="4-HYDROXYBENZOYL-COA THIOESTERASE FAMILY MEMBER"/>
    <property type="match status" value="1"/>
</dbReference>
<comment type="similarity">
    <text evidence="1">Belongs to the 4-hydroxybenzoyl-CoA thioesterase family.</text>
</comment>
<dbReference type="InterPro" id="IPR006684">
    <property type="entry name" value="YbgC/YbaW"/>
</dbReference>
<reference evidence="4" key="1">
    <citation type="journal article" date="2016" name="Nat. Commun.">
        <title>The Gonium pectorale genome demonstrates co-option of cell cycle regulation during the evolution of multicellularity.</title>
        <authorList>
            <person name="Hanschen E.R."/>
            <person name="Marriage T.N."/>
            <person name="Ferris P.J."/>
            <person name="Hamaji T."/>
            <person name="Toyoda A."/>
            <person name="Fujiyama A."/>
            <person name="Neme R."/>
            <person name="Noguchi H."/>
            <person name="Minakuchi Y."/>
            <person name="Suzuki M."/>
            <person name="Kawai-Toyooka H."/>
            <person name="Smith D.R."/>
            <person name="Sparks H."/>
            <person name="Anderson J."/>
            <person name="Bakaric R."/>
            <person name="Luria V."/>
            <person name="Karger A."/>
            <person name="Kirschner M.W."/>
            <person name="Durand P.M."/>
            <person name="Michod R.E."/>
            <person name="Nozaki H."/>
            <person name="Olson B.J."/>
        </authorList>
    </citation>
    <scope>NUCLEOTIDE SEQUENCE [LARGE SCALE GENOMIC DNA]</scope>
    <source>
        <strain evidence="4">NIES-2863</strain>
    </source>
</reference>
<dbReference type="InterPro" id="IPR029069">
    <property type="entry name" value="HotDog_dom_sf"/>
</dbReference>
<organism evidence="3 4">
    <name type="scientific">Gonium pectorale</name>
    <name type="common">Green alga</name>
    <dbReference type="NCBI Taxonomy" id="33097"/>
    <lineage>
        <taxon>Eukaryota</taxon>
        <taxon>Viridiplantae</taxon>
        <taxon>Chlorophyta</taxon>
        <taxon>core chlorophytes</taxon>
        <taxon>Chlorophyceae</taxon>
        <taxon>CS clade</taxon>
        <taxon>Chlamydomonadales</taxon>
        <taxon>Volvocaceae</taxon>
        <taxon>Gonium</taxon>
    </lineage>
</organism>
<evidence type="ECO:0000313" key="4">
    <source>
        <dbReference type="Proteomes" id="UP000075714"/>
    </source>
</evidence>
<dbReference type="SUPFAM" id="SSF54637">
    <property type="entry name" value="Thioesterase/thiol ester dehydrase-isomerase"/>
    <property type="match status" value="1"/>
</dbReference>
<sequence length="153" mass="17109">MQVRDYELDQFGVVNNAVYSSYLQHGRHEALSALGTDVDAYARQGTPLALSSLSISFRAPLRSRDVFRVTVSAARVTPARLVLQQRIVRTRSGAAPAAEEDREELVVDAEAVVVFLDSSYRAARVPQGVAKLFKALQQMREEHQQEQQQHQTD</sequence>
<evidence type="ECO:0000256" key="1">
    <source>
        <dbReference type="ARBA" id="ARBA00005953"/>
    </source>
</evidence>
<dbReference type="Gene3D" id="3.10.129.10">
    <property type="entry name" value="Hotdog Thioesterase"/>
    <property type="match status" value="1"/>
</dbReference>
<evidence type="ECO:0000313" key="3">
    <source>
        <dbReference type="EMBL" id="KXZ43450.1"/>
    </source>
</evidence>
<dbReference type="PANTHER" id="PTHR31793:SF27">
    <property type="entry name" value="NOVEL THIOESTERASE SUPERFAMILY DOMAIN AND SAPOSIN A-TYPE DOMAIN CONTAINING PROTEIN (0610012H03RIK)"/>
    <property type="match status" value="1"/>
</dbReference>
<dbReference type="OrthoDB" id="588330at2759"/>
<dbReference type="Proteomes" id="UP000075714">
    <property type="component" value="Unassembled WGS sequence"/>
</dbReference>
<dbReference type="AlphaFoldDB" id="A0A150G2B7"/>
<dbReference type="EMBL" id="LSYV01000091">
    <property type="protein sequence ID" value="KXZ43450.1"/>
    <property type="molecule type" value="Genomic_DNA"/>
</dbReference>